<comment type="similarity">
    <text evidence="1">Belongs to the AfsR/DnrI/RedD regulatory family.</text>
</comment>
<dbReference type="PRINTS" id="PR00364">
    <property type="entry name" value="DISEASERSIST"/>
</dbReference>
<dbReference type="GO" id="GO:0005524">
    <property type="term" value="F:ATP binding"/>
    <property type="evidence" value="ECO:0007669"/>
    <property type="project" value="UniProtKB-KW"/>
</dbReference>
<dbReference type="InterPro" id="IPR016032">
    <property type="entry name" value="Sig_transdc_resp-reg_C-effctor"/>
</dbReference>
<feature type="DNA-binding region" description="OmpR/PhoB-type" evidence="3">
    <location>
        <begin position="1"/>
        <end position="96"/>
    </location>
</feature>
<dbReference type="SUPFAM" id="SSF48452">
    <property type="entry name" value="TPR-like"/>
    <property type="match status" value="1"/>
</dbReference>
<organism evidence="5 6">
    <name type="scientific">Actinomadura sediminis</name>
    <dbReference type="NCBI Taxonomy" id="1038904"/>
    <lineage>
        <taxon>Bacteria</taxon>
        <taxon>Bacillati</taxon>
        <taxon>Actinomycetota</taxon>
        <taxon>Actinomycetes</taxon>
        <taxon>Streptosporangiales</taxon>
        <taxon>Thermomonosporaceae</taxon>
        <taxon>Actinomadura</taxon>
    </lineage>
</organism>
<dbReference type="InterPro" id="IPR001867">
    <property type="entry name" value="OmpR/PhoB-type_DNA-bd"/>
</dbReference>
<evidence type="ECO:0000259" key="4">
    <source>
        <dbReference type="PROSITE" id="PS51755"/>
    </source>
</evidence>
<name>A0ABW3ESH0_9ACTN</name>
<evidence type="ECO:0000313" key="5">
    <source>
        <dbReference type="EMBL" id="MFD0902454.1"/>
    </source>
</evidence>
<dbReference type="InterPro" id="IPR005158">
    <property type="entry name" value="BTAD"/>
</dbReference>
<comment type="caution">
    <text evidence="5">The sequence shown here is derived from an EMBL/GenBank/DDBJ whole genome shotgun (WGS) entry which is preliminary data.</text>
</comment>
<dbReference type="InterPro" id="IPR011990">
    <property type="entry name" value="TPR-like_helical_dom_sf"/>
</dbReference>
<dbReference type="PANTHER" id="PTHR47691">
    <property type="entry name" value="REGULATOR-RELATED"/>
    <property type="match status" value="1"/>
</dbReference>
<keyword evidence="5" id="KW-0067">ATP-binding</keyword>
<dbReference type="PANTHER" id="PTHR47691:SF3">
    <property type="entry name" value="HTH-TYPE TRANSCRIPTIONAL REGULATOR RV0890C-RELATED"/>
    <property type="match status" value="1"/>
</dbReference>
<evidence type="ECO:0000256" key="1">
    <source>
        <dbReference type="ARBA" id="ARBA00005820"/>
    </source>
</evidence>
<dbReference type="SUPFAM" id="SSF46894">
    <property type="entry name" value="C-terminal effector domain of the bipartite response regulators"/>
    <property type="match status" value="1"/>
</dbReference>
<dbReference type="CDD" id="cd15831">
    <property type="entry name" value="BTAD"/>
    <property type="match status" value="1"/>
</dbReference>
<dbReference type="Gene3D" id="3.40.50.300">
    <property type="entry name" value="P-loop containing nucleotide triphosphate hydrolases"/>
    <property type="match status" value="1"/>
</dbReference>
<dbReference type="Pfam" id="PF25872">
    <property type="entry name" value="HTH_77"/>
    <property type="match status" value="1"/>
</dbReference>
<accession>A0ABW3ESH0</accession>
<feature type="domain" description="OmpR/PhoB-type" evidence="4">
    <location>
        <begin position="1"/>
        <end position="96"/>
    </location>
</feature>
<dbReference type="Proteomes" id="UP001596972">
    <property type="component" value="Unassembled WGS sequence"/>
</dbReference>
<dbReference type="PROSITE" id="PS51755">
    <property type="entry name" value="OMPR_PHOB"/>
    <property type="match status" value="1"/>
</dbReference>
<dbReference type="EMBL" id="JBHTJA010000035">
    <property type="protein sequence ID" value="MFD0902454.1"/>
    <property type="molecule type" value="Genomic_DNA"/>
</dbReference>
<evidence type="ECO:0000256" key="2">
    <source>
        <dbReference type="ARBA" id="ARBA00023125"/>
    </source>
</evidence>
<evidence type="ECO:0000313" key="6">
    <source>
        <dbReference type="Proteomes" id="UP001596972"/>
    </source>
</evidence>
<keyword evidence="5" id="KW-0547">Nucleotide-binding</keyword>
<dbReference type="SUPFAM" id="SSF52540">
    <property type="entry name" value="P-loop containing nucleoside triphosphate hydrolases"/>
    <property type="match status" value="1"/>
</dbReference>
<gene>
    <name evidence="5" type="ORF">ACFQ11_18790</name>
</gene>
<sequence length="836" mass="87289">MRFGVLGPLEIRTDDDRPVRVPELKVRLLLAALLAAGGRPVPAERLVRDLWGDALPARPAAALRAKVSQLRRALDDAEPGARALVAARAPGYAFAAAPGAVDALRFESLAARAEPAPASRASVLTEALALWRGPAFADFADVPFAVAAAARLEERRLTAREDLAEARLALGEHRALVADLTDLAGRHPLRERLQAALMRALYGSGRQHEALQCYERVRNRLRDELGLDPGPELAALHQAILRQDPSLDVPGAVAAAPLAPARLPVPRTELVGRDGEPDAIVAALRASRLVTVTGPGGVGKTRLALEAAARAGDAFPEGIVLVELAGVAPDGVAEAVTAAAGLPEPGGTRAADPVEGLAGRRALLVLDNCEHVIEPVAKLADAFLATGAELRVLATAREPLGISGEHLYPVAPLPVPPADLTSLDGGLSGPGPFGATRSDTAPPETASVEAVRSEAAFLEVGAPVPGDGVRRLADVPAVRLFVARAAAADPGFALDASNAAAVAAVCRRLDGLPLALELAAARVRALGPATLAARLDDRFRVLRSQRRDVPPRQRTLHAAIDWSWEPLAPAERAVLRRLAVHAGGCTLEAAEETCAGGDVDRAEVMDVIVRLVDRSLVQLADDPGGVRYRLLESVAAYALDRLADAGETAAVQDRHDDYYARVAECADAYRTGPARLRWLARLDAEAANLRRALESAARRGDARLALRLTSSLAWYWIERGRTGHAGRSLGAALAAAARPHHLDGLAAARVLGDAPAIASALDGLAGAELLAGRDDRAARLLGAAAAVREAAAPPESVPSRETARLLAAARTALGTAFPAAYEAGRARSPAEPAAER</sequence>
<evidence type="ECO:0000256" key="3">
    <source>
        <dbReference type="PROSITE-ProRule" id="PRU01091"/>
    </source>
</evidence>
<dbReference type="InterPro" id="IPR027417">
    <property type="entry name" value="P-loop_NTPase"/>
</dbReference>
<proteinExistence type="inferred from homology"/>
<dbReference type="Gene3D" id="1.25.40.10">
    <property type="entry name" value="Tetratricopeptide repeat domain"/>
    <property type="match status" value="1"/>
</dbReference>
<dbReference type="Gene3D" id="1.10.10.10">
    <property type="entry name" value="Winged helix-like DNA-binding domain superfamily/Winged helix DNA-binding domain"/>
    <property type="match status" value="1"/>
</dbReference>
<dbReference type="Pfam" id="PF03704">
    <property type="entry name" value="BTAD"/>
    <property type="match status" value="1"/>
</dbReference>
<keyword evidence="6" id="KW-1185">Reference proteome</keyword>
<dbReference type="InterPro" id="IPR036388">
    <property type="entry name" value="WH-like_DNA-bd_sf"/>
</dbReference>
<dbReference type="SMART" id="SM00862">
    <property type="entry name" value="Trans_reg_C"/>
    <property type="match status" value="1"/>
</dbReference>
<dbReference type="InterPro" id="IPR058852">
    <property type="entry name" value="HTH_77"/>
</dbReference>
<dbReference type="Pfam" id="PF00486">
    <property type="entry name" value="Trans_reg_C"/>
    <property type="match status" value="1"/>
</dbReference>
<protein>
    <submittedName>
        <fullName evidence="5">ATP-binding protein</fullName>
    </submittedName>
</protein>
<dbReference type="RefSeq" id="WP_378300252.1">
    <property type="nucleotide sequence ID" value="NZ_JBHTJA010000035.1"/>
</dbReference>
<reference evidence="6" key="1">
    <citation type="journal article" date="2019" name="Int. J. Syst. Evol. Microbiol.">
        <title>The Global Catalogue of Microorganisms (GCM) 10K type strain sequencing project: providing services to taxonomists for standard genome sequencing and annotation.</title>
        <authorList>
            <consortium name="The Broad Institute Genomics Platform"/>
            <consortium name="The Broad Institute Genome Sequencing Center for Infectious Disease"/>
            <person name="Wu L."/>
            <person name="Ma J."/>
        </authorList>
    </citation>
    <scope>NUCLEOTIDE SEQUENCE [LARGE SCALE GENOMIC DNA]</scope>
    <source>
        <strain evidence="6">JCM 31202</strain>
    </source>
</reference>
<keyword evidence="2 3" id="KW-0238">DNA-binding</keyword>
<dbReference type="SMART" id="SM01043">
    <property type="entry name" value="BTAD"/>
    <property type="match status" value="1"/>
</dbReference>